<protein>
    <submittedName>
        <fullName evidence="1">Uncharacterized protein</fullName>
    </submittedName>
</protein>
<sequence length="55" mass="6659">MITEDIFFRLVIKFKINLTLVEEYSFYSLFRGRDNDAVFSQKLNSIINEKNFEFN</sequence>
<proteinExistence type="predicted"/>
<dbReference type="EMBL" id="FQZN01000003">
    <property type="protein sequence ID" value="SHI53530.1"/>
    <property type="molecule type" value="Genomic_DNA"/>
</dbReference>
<dbReference type="Proteomes" id="UP000184192">
    <property type="component" value="Unassembled WGS sequence"/>
</dbReference>
<evidence type="ECO:0000313" key="1">
    <source>
        <dbReference type="EMBL" id="SHI53530.1"/>
    </source>
</evidence>
<gene>
    <name evidence="1" type="ORF">SAMN05444350_103210</name>
</gene>
<name>A0A1M6BXT5_9BACE</name>
<reference evidence="2" key="1">
    <citation type="submission" date="2016-11" db="EMBL/GenBank/DDBJ databases">
        <authorList>
            <person name="Varghese N."/>
            <person name="Submissions S."/>
        </authorList>
    </citation>
    <scope>NUCLEOTIDE SEQUENCE [LARGE SCALE GENOMIC DNA]</scope>
    <source>
        <strain evidence="2">DSM 26884</strain>
    </source>
</reference>
<accession>A0A1M6BXT5</accession>
<organism evidence="1 2">
    <name type="scientific">Bacteroides stercorirosoris</name>
    <dbReference type="NCBI Taxonomy" id="871324"/>
    <lineage>
        <taxon>Bacteria</taxon>
        <taxon>Pseudomonadati</taxon>
        <taxon>Bacteroidota</taxon>
        <taxon>Bacteroidia</taxon>
        <taxon>Bacteroidales</taxon>
        <taxon>Bacteroidaceae</taxon>
        <taxon>Bacteroides</taxon>
    </lineage>
</organism>
<dbReference type="AlphaFoldDB" id="A0A1M6BXT5"/>
<keyword evidence="2" id="KW-1185">Reference proteome</keyword>
<evidence type="ECO:0000313" key="2">
    <source>
        <dbReference type="Proteomes" id="UP000184192"/>
    </source>
</evidence>